<accession>A0A9E7C0V7</accession>
<evidence type="ECO:0000313" key="6">
    <source>
        <dbReference type="EMBL" id="UGS35788.1"/>
    </source>
</evidence>
<dbReference type="InterPro" id="IPR001694">
    <property type="entry name" value="NADH_UbQ_OxRdtase_su1/FPO"/>
</dbReference>
<keyword evidence="2 5" id="KW-0812">Transmembrane</keyword>
<comment type="subcellular location">
    <subcellularLocation>
        <location evidence="1">Membrane</location>
        <topology evidence="1">Multi-pass membrane protein</topology>
    </subcellularLocation>
</comment>
<proteinExistence type="predicted"/>
<dbReference type="EMBL" id="CP087164">
    <property type="protein sequence ID" value="UGS35788.1"/>
    <property type="molecule type" value="Genomic_DNA"/>
</dbReference>
<evidence type="ECO:0000313" key="7">
    <source>
        <dbReference type="Proteomes" id="UP001162834"/>
    </source>
</evidence>
<organism evidence="6 7">
    <name type="scientific">Capillimicrobium parvum</name>
    <dbReference type="NCBI Taxonomy" id="2884022"/>
    <lineage>
        <taxon>Bacteria</taxon>
        <taxon>Bacillati</taxon>
        <taxon>Actinomycetota</taxon>
        <taxon>Thermoleophilia</taxon>
        <taxon>Solirubrobacterales</taxon>
        <taxon>Capillimicrobiaceae</taxon>
        <taxon>Capillimicrobium</taxon>
    </lineage>
</organism>
<keyword evidence="4 5" id="KW-0472">Membrane</keyword>
<evidence type="ECO:0000256" key="1">
    <source>
        <dbReference type="ARBA" id="ARBA00004141"/>
    </source>
</evidence>
<gene>
    <name evidence="6" type="primary">hycD</name>
    <name evidence="6" type="ORF">DSM104329_02183</name>
</gene>
<evidence type="ECO:0000256" key="3">
    <source>
        <dbReference type="ARBA" id="ARBA00022989"/>
    </source>
</evidence>
<name>A0A9E7C0V7_9ACTN</name>
<dbReference type="GO" id="GO:0005886">
    <property type="term" value="C:plasma membrane"/>
    <property type="evidence" value="ECO:0007669"/>
    <property type="project" value="TreeGrafter"/>
</dbReference>
<feature type="transmembrane region" description="Helical" evidence="5">
    <location>
        <begin position="96"/>
        <end position="115"/>
    </location>
</feature>
<evidence type="ECO:0000256" key="5">
    <source>
        <dbReference type="SAM" id="Phobius"/>
    </source>
</evidence>
<evidence type="ECO:0000256" key="4">
    <source>
        <dbReference type="ARBA" id="ARBA00023136"/>
    </source>
</evidence>
<evidence type="ECO:0000256" key="2">
    <source>
        <dbReference type="ARBA" id="ARBA00022692"/>
    </source>
</evidence>
<feature type="transmembrane region" description="Helical" evidence="5">
    <location>
        <begin position="130"/>
        <end position="149"/>
    </location>
</feature>
<keyword evidence="7" id="KW-1185">Reference proteome</keyword>
<dbReference type="InterPro" id="IPR052561">
    <property type="entry name" value="ComplexI_Subunit1"/>
</dbReference>
<keyword evidence="3 5" id="KW-1133">Transmembrane helix</keyword>
<feature type="transmembrane region" description="Helical" evidence="5">
    <location>
        <begin position="281"/>
        <end position="302"/>
    </location>
</feature>
<dbReference type="PANTHER" id="PTHR43359:SF1">
    <property type="entry name" value="FORMATE HYDROGENLYASE SUBUNIT 4-RELATED"/>
    <property type="match status" value="1"/>
</dbReference>
<reference evidence="6" key="1">
    <citation type="journal article" date="2022" name="Int. J. Syst. Evol. Microbiol.">
        <title>Pseudomonas aegrilactucae sp. nov. and Pseudomonas morbosilactucae sp. nov., pathogens causing bacterial rot of lettuce in Japan.</title>
        <authorList>
            <person name="Sawada H."/>
            <person name="Fujikawa T."/>
            <person name="Satou M."/>
        </authorList>
    </citation>
    <scope>NUCLEOTIDE SEQUENCE</scope>
    <source>
        <strain evidence="6">0166_1</strain>
    </source>
</reference>
<dbReference type="AlphaFoldDB" id="A0A9E7C0V7"/>
<sequence length="305" mass="30997">MSAIAAVVQAGGLAVAPLVPGTIQALKARMQGRRGPSPLQPYRELRRLWSRSGVEPLGAGLPYRLAPPVVAACLILALAIVPVAGRSGPWGLGHDAFALVGLLALARVAVALAAWDTGSGFALMGAARDQTLALFAEALLALALLLAALPAGSTDLVAMSGSAAGTAIWTEPAHWCALLAFALVVVAETGRQPVDNPDTHLELTMIHEGPLLEYAGRDLAYLQWAAAARHWLMLLLAAGLFLPHPASFAGALGLAAAAVAAGAVALAVLETAQAKMRILRVPSLLGLGCLVALAGVATWGAGGVL</sequence>
<dbReference type="Proteomes" id="UP001162834">
    <property type="component" value="Chromosome"/>
</dbReference>
<dbReference type="RefSeq" id="WP_259315470.1">
    <property type="nucleotide sequence ID" value="NZ_CP087164.1"/>
</dbReference>
<dbReference type="KEGG" id="sbae:DSM104329_02183"/>
<feature type="transmembrane region" description="Helical" evidence="5">
    <location>
        <begin position="221"/>
        <end position="242"/>
    </location>
</feature>
<dbReference type="Pfam" id="PF00146">
    <property type="entry name" value="NADHdh"/>
    <property type="match status" value="1"/>
</dbReference>
<feature type="transmembrane region" description="Helical" evidence="5">
    <location>
        <begin position="248"/>
        <end position="269"/>
    </location>
</feature>
<dbReference type="PANTHER" id="PTHR43359">
    <property type="entry name" value="FORMATE HYDROGENLYASE SUBUNIT 4"/>
    <property type="match status" value="1"/>
</dbReference>
<protein>
    <submittedName>
        <fullName evidence="6">Formate hydrogenlyase subunit 4</fullName>
    </submittedName>
</protein>
<feature type="transmembrane region" description="Helical" evidence="5">
    <location>
        <begin position="65"/>
        <end position="84"/>
    </location>
</feature>